<keyword evidence="1" id="KW-0812">Transmembrane</keyword>
<evidence type="ECO:0000313" key="3">
    <source>
        <dbReference type="Proteomes" id="UP001364211"/>
    </source>
</evidence>
<feature type="transmembrane region" description="Helical" evidence="1">
    <location>
        <begin position="55"/>
        <end position="72"/>
    </location>
</feature>
<dbReference type="Proteomes" id="UP001364211">
    <property type="component" value="Unassembled WGS sequence"/>
</dbReference>
<evidence type="ECO:0000256" key="1">
    <source>
        <dbReference type="SAM" id="Phobius"/>
    </source>
</evidence>
<name>A0ABU8T2R4_9PSEU</name>
<feature type="transmembrane region" description="Helical" evidence="1">
    <location>
        <begin position="78"/>
        <end position="98"/>
    </location>
</feature>
<dbReference type="EMBL" id="JBBJUP010000001">
    <property type="protein sequence ID" value="MEJ8277670.1"/>
    <property type="molecule type" value="Genomic_DNA"/>
</dbReference>
<evidence type="ECO:0000313" key="2">
    <source>
        <dbReference type="EMBL" id="MEJ8277670.1"/>
    </source>
</evidence>
<dbReference type="RefSeq" id="WP_340285765.1">
    <property type="nucleotide sequence ID" value="NZ_JBBJUP010000001.1"/>
</dbReference>
<keyword evidence="1" id="KW-1133">Transmembrane helix</keyword>
<proteinExistence type="predicted"/>
<accession>A0ABU8T2R4</accession>
<protein>
    <submittedName>
        <fullName evidence="2">Uncharacterized protein</fullName>
    </submittedName>
</protein>
<sequence>MSTRLHVVPAARTGAPPVPQAVVLSTALWIGAILAGFTEALVRLAGPLPPGGAELAGRAVVYLVLGVLVLQLRTGRDTYRWTVVGVLGVLGTASLVVGPLRALAAGGSATAFLATATGPEVVAAGLRTLHVAEVLAAVGLLFGPAARAFFGGTATQYS</sequence>
<reference evidence="2 3" key="1">
    <citation type="submission" date="2024-03" db="EMBL/GenBank/DDBJ databases">
        <title>Draft genome sequence of Pseudonocardia sp. DW16-2.</title>
        <authorList>
            <person name="Duangmal K."/>
        </authorList>
    </citation>
    <scope>NUCLEOTIDE SEQUENCE [LARGE SCALE GENOMIC DNA]</scope>
    <source>
        <strain evidence="2 3">DW16-2</strain>
    </source>
</reference>
<keyword evidence="3" id="KW-1185">Reference proteome</keyword>
<gene>
    <name evidence="2" type="ORF">WJX68_01895</name>
</gene>
<feature type="transmembrane region" description="Helical" evidence="1">
    <location>
        <begin position="20"/>
        <end position="43"/>
    </location>
</feature>
<organism evidence="2 3">
    <name type="scientific">Pseudonocardia spirodelae</name>
    <dbReference type="NCBI Taxonomy" id="3133431"/>
    <lineage>
        <taxon>Bacteria</taxon>
        <taxon>Bacillati</taxon>
        <taxon>Actinomycetota</taxon>
        <taxon>Actinomycetes</taxon>
        <taxon>Pseudonocardiales</taxon>
        <taxon>Pseudonocardiaceae</taxon>
        <taxon>Pseudonocardia</taxon>
    </lineage>
</organism>
<keyword evidence="1" id="KW-0472">Membrane</keyword>
<comment type="caution">
    <text evidence="2">The sequence shown here is derived from an EMBL/GenBank/DDBJ whole genome shotgun (WGS) entry which is preliminary data.</text>
</comment>